<dbReference type="InterPro" id="IPR023614">
    <property type="entry name" value="Porin_dom_sf"/>
</dbReference>
<gene>
    <name evidence="1" type="ORF">SAMN05661096_01341</name>
</gene>
<organism evidence="1 2">
    <name type="scientific">Marivirga sericea</name>
    <dbReference type="NCBI Taxonomy" id="1028"/>
    <lineage>
        <taxon>Bacteria</taxon>
        <taxon>Pseudomonadati</taxon>
        <taxon>Bacteroidota</taxon>
        <taxon>Cytophagia</taxon>
        <taxon>Cytophagales</taxon>
        <taxon>Marivirgaceae</taxon>
        <taxon>Marivirga</taxon>
    </lineage>
</organism>
<dbReference type="EMBL" id="FXAW01000002">
    <property type="protein sequence ID" value="SMG23053.1"/>
    <property type="molecule type" value="Genomic_DNA"/>
</dbReference>
<sequence length="389" mass="44203">MKYRWFLSSMLIIIVLFESKAQNQQKLFDPKPGNSRFLMRGYSDATFMSNDEETTFGNARFVPLFLYKQSDKLFFEAELEFAVEDGEIDVALEYANFNYSLAPNLNIRVGKILIPFGIFFDRLHPSWINRLPTVPLGYGHDGILPTSDLGVELRGASYLAGMKFNYSVYVMNGPRIEDGEEEADEVGMIVHEGQEDNNNNKALGGRLGLFPFRDQSLEIGFSAQSAKLGDRDSDLEDIGALLYAFDWTYVRKVSILGGVIDLKGQLNFINIDDQTYEVEEDSVMESYTFDNQSNSTFFQLGYRPTFGSSQFVKNLELVGRYSTLNTPEEAPWESESTQLAIGLNYWIDWRTAIKFAYQIDNVIGGHVEDAETSVALDINTFYIQWTLGF</sequence>
<dbReference type="Gene3D" id="2.40.160.10">
    <property type="entry name" value="Porin"/>
    <property type="match status" value="1"/>
</dbReference>
<proteinExistence type="predicted"/>
<dbReference type="AlphaFoldDB" id="A0A1X7J5N7"/>
<evidence type="ECO:0000313" key="2">
    <source>
        <dbReference type="Proteomes" id="UP000193804"/>
    </source>
</evidence>
<evidence type="ECO:0008006" key="3">
    <source>
        <dbReference type="Google" id="ProtNLM"/>
    </source>
</evidence>
<dbReference type="Proteomes" id="UP000193804">
    <property type="component" value="Unassembled WGS sequence"/>
</dbReference>
<keyword evidence="2" id="KW-1185">Reference proteome</keyword>
<accession>A0A1X7J5N7</accession>
<name>A0A1X7J5N7_9BACT</name>
<reference evidence="2" key="1">
    <citation type="submission" date="2017-04" db="EMBL/GenBank/DDBJ databases">
        <authorList>
            <person name="Varghese N."/>
            <person name="Submissions S."/>
        </authorList>
    </citation>
    <scope>NUCLEOTIDE SEQUENCE [LARGE SCALE GENOMIC DNA]</scope>
    <source>
        <strain evidence="2">DSM 4125</strain>
    </source>
</reference>
<dbReference type="SUPFAM" id="SSF56935">
    <property type="entry name" value="Porins"/>
    <property type="match status" value="1"/>
</dbReference>
<dbReference type="STRING" id="1028.SAMN05661096_01341"/>
<dbReference type="OrthoDB" id="106501at2"/>
<dbReference type="RefSeq" id="WP_139827964.1">
    <property type="nucleotide sequence ID" value="NZ_FXAW01000002.1"/>
</dbReference>
<protein>
    <recommendedName>
        <fullName evidence="3">Phosphate-selective porin O and P</fullName>
    </recommendedName>
</protein>
<evidence type="ECO:0000313" key="1">
    <source>
        <dbReference type="EMBL" id="SMG23053.1"/>
    </source>
</evidence>